<dbReference type="STRING" id="458817.Shal_4244"/>
<dbReference type="Pfam" id="PF05130">
    <property type="entry name" value="FlgN"/>
    <property type="match status" value="1"/>
</dbReference>
<keyword evidence="5" id="KW-1185">Reference proteome</keyword>
<dbReference type="RefSeq" id="WP_012279288.1">
    <property type="nucleotide sequence ID" value="NC_010334.1"/>
</dbReference>
<dbReference type="OrthoDB" id="5600584at2"/>
<comment type="function">
    <text evidence="1">Required for the efficient initiation of filament assembly.</text>
</comment>
<dbReference type="Gene3D" id="1.20.58.300">
    <property type="entry name" value="FlgN-like"/>
    <property type="match status" value="1"/>
</dbReference>
<evidence type="ECO:0000313" key="4">
    <source>
        <dbReference type="EMBL" id="ABZ78784.1"/>
    </source>
</evidence>
<dbReference type="eggNOG" id="ENOG503317E">
    <property type="taxonomic scope" value="Bacteria"/>
</dbReference>
<sequence length="152" mass="17115">MDESGQSVSKRELVQSIVRGIRQDIDGYKQLKSLLKRQRELMQRRDNAGLKYHNEHQSSLCDSLMHKAGERRRMLQALGFAGDATGMDALIARLPQSSASQVSILWQNLLLLVKESQQVNEANGKLLVAQQEVISQLLNRGGDSHVDYGEMR</sequence>
<comment type="similarity">
    <text evidence="2">Belongs to the FlgN family.</text>
</comment>
<protein>
    <recommendedName>
        <fullName evidence="6">FlgN family protein</fullName>
    </recommendedName>
</protein>
<evidence type="ECO:0000256" key="3">
    <source>
        <dbReference type="ARBA" id="ARBA00022795"/>
    </source>
</evidence>
<dbReference type="GO" id="GO:0044780">
    <property type="term" value="P:bacterial-type flagellum assembly"/>
    <property type="evidence" value="ECO:0007669"/>
    <property type="project" value="InterPro"/>
</dbReference>
<keyword evidence="3" id="KW-1005">Bacterial flagellum biogenesis</keyword>
<dbReference type="EMBL" id="CP000931">
    <property type="protein sequence ID" value="ABZ78784.1"/>
    <property type="molecule type" value="Genomic_DNA"/>
</dbReference>
<reference evidence="4" key="1">
    <citation type="submission" date="2008-01" db="EMBL/GenBank/DDBJ databases">
        <title>Complete sequence of Shewanella halifaxensis HAW-EB4.</title>
        <authorList>
            <consortium name="US DOE Joint Genome Institute"/>
            <person name="Copeland A."/>
            <person name="Lucas S."/>
            <person name="Lapidus A."/>
            <person name="Glavina del Rio T."/>
            <person name="Dalin E."/>
            <person name="Tice H."/>
            <person name="Bruce D."/>
            <person name="Goodwin L."/>
            <person name="Pitluck S."/>
            <person name="Sims D."/>
            <person name="Brettin T."/>
            <person name="Detter J.C."/>
            <person name="Han C."/>
            <person name="Kuske C.R."/>
            <person name="Schmutz J."/>
            <person name="Larimer F."/>
            <person name="Land M."/>
            <person name="Hauser L."/>
            <person name="Kyrpides N."/>
            <person name="Kim E."/>
            <person name="Zhao J.-S."/>
            <person name="Richardson P."/>
        </authorList>
    </citation>
    <scope>NUCLEOTIDE SEQUENCE [LARGE SCALE GENOMIC DNA]</scope>
    <source>
        <strain evidence="4">HAW-EB4</strain>
    </source>
</reference>
<evidence type="ECO:0008006" key="6">
    <source>
        <dbReference type="Google" id="ProtNLM"/>
    </source>
</evidence>
<dbReference type="SUPFAM" id="SSF140566">
    <property type="entry name" value="FlgN-like"/>
    <property type="match status" value="1"/>
</dbReference>
<gene>
    <name evidence="4" type="ordered locus">Shal_4244</name>
</gene>
<accession>B0TPI3</accession>
<dbReference type="InterPro" id="IPR036679">
    <property type="entry name" value="FlgN-like_sf"/>
</dbReference>
<evidence type="ECO:0000313" key="5">
    <source>
        <dbReference type="Proteomes" id="UP000001317"/>
    </source>
</evidence>
<dbReference type="InterPro" id="IPR007809">
    <property type="entry name" value="FlgN-like"/>
</dbReference>
<dbReference type="AlphaFoldDB" id="B0TPI3"/>
<dbReference type="HOGENOM" id="CLU_143532_0_0_6"/>
<dbReference type="Proteomes" id="UP000001317">
    <property type="component" value="Chromosome"/>
</dbReference>
<evidence type="ECO:0000256" key="2">
    <source>
        <dbReference type="ARBA" id="ARBA00007703"/>
    </source>
</evidence>
<name>B0TPI3_SHEHH</name>
<proteinExistence type="inferred from homology"/>
<organism evidence="4 5">
    <name type="scientific">Shewanella halifaxensis (strain HAW-EB4)</name>
    <dbReference type="NCBI Taxonomy" id="458817"/>
    <lineage>
        <taxon>Bacteria</taxon>
        <taxon>Pseudomonadati</taxon>
        <taxon>Pseudomonadota</taxon>
        <taxon>Gammaproteobacteria</taxon>
        <taxon>Alteromonadales</taxon>
        <taxon>Shewanellaceae</taxon>
        <taxon>Shewanella</taxon>
    </lineage>
</organism>
<evidence type="ECO:0000256" key="1">
    <source>
        <dbReference type="ARBA" id="ARBA00002397"/>
    </source>
</evidence>
<dbReference type="KEGG" id="shl:Shal_4244"/>